<dbReference type="InterPro" id="IPR045012">
    <property type="entry name" value="NLP"/>
</dbReference>
<evidence type="ECO:0000313" key="2">
    <source>
        <dbReference type="EMBL" id="KAG5563489.1"/>
    </source>
</evidence>
<dbReference type="PANTHER" id="PTHR32002:SF62">
    <property type="entry name" value="PROTEIN NLP6-LIKE ISOFORM X1"/>
    <property type="match status" value="1"/>
</dbReference>
<dbReference type="SUPFAM" id="SSF54277">
    <property type="entry name" value="CAD &amp; PB1 domains"/>
    <property type="match status" value="1"/>
</dbReference>
<gene>
    <name evidence="2" type="ORF">RHGRI_006050</name>
</gene>
<dbReference type="InterPro" id="IPR055081">
    <property type="entry name" value="NLP1-9_GAF"/>
</dbReference>
<accession>A0AAV6LGK7</accession>
<dbReference type="InterPro" id="IPR000270">
    <property type="entry name" value="PB1_dom"/>
</dbReference>
<dbReference type="InterPro" id="IPR053793">
    <property type="entry name" value="PB1-like"/>
</dbReference>
<dbReference type="Proteomes" id="UP000823749">
    <property type="component" value="Chromosome 2"/>
</dbReference>
<name>A0AAV6LGK7_9ERIC</name>
<dbReference type="PANTHER" id="PTHR32002">
    <property type="entry name" value="PROTEIN NLP8"/>
    <property type="match status" value="1"/>
</dbReference>
<evidence type="ECO:0000259" key="1">
    <source>
        <dbReference type="PROSITE" id="PS51745"/>
    </source>
</evidence>
<protein>
    <recommendedName>
        <fullName evidence="1">PB1 domain-containing protein</fullName>
    </recommendedName>
</protein>
<dbReference type="Gene3D" id="3.10.20.90">
    <property type="entry name" value="Phosphatidylinositol 3-kinase Catalytic Subunit, Chain A, domain 1"/>
    <property type="match status" value="1"/>
</dbReference>
<dbReference type="Pfam" id="PF22922">
    <property type="entry name" value="GAF_NLP"/>
    <property type="match status" value="1"/>
</dbReference>
<dbReference type="EMBL" id="JACTNZ010000002">
    <property type="protein sequence ID" value="KAG5563489.1"/>
    <property type="molecule type" value="Genomic_DNA"/>
</dbReference>
<proteinExistence type="predicted"/>
<sequence>MVKIANQYKDEDKALTSAFNELALVLESVSKIHKLPLALTWVPCSACNSLLLGQFSSEGGEYLGAFEANNNHLVDFLIANTGYHLPKGSIAERVLSVPNMLYCKDVTQFSIAEYPLVPFARHCKLSGWFTICLHSSYTGEDVYILELFLPVSSEDNENTLTTVDMILRTIKENFKTFKLASGKELGEVSSIEVFDIQNGWKSHPMQMVQAGRIIPSPQLLKDAREILPLGQLYQSSFDSFDDGMDVTSAEQDDTVATISRGGTTKTQERKRKKTGVRVDISLDDVLQFSALNRSEAARRLKGATTRPDSLDQPSMDALIAERNDLEVTCSEEGTIKMQKREQGKTGVRIEISLDDILLYSDKKLEDAARNLKASASVAHISEPSHVKDEGQTLQLNSDLPLNQASASVAHIKPESQEANKVLVKAKYGDMMLKFGLSLSAGFRELEHEVAKRLNLDFGTYYVKYKDEDDDLILIACDDDLRACVHSSISLGNTSTLVLLELKRSNLNPAT</sequence>
<keyword evidence="3" id="KW-1185">Reference proteome</keyword>
<feature type="domain" description="PB1" evidence="1">
    <location>
        <begin position="420"/>
        <end position="503"/>
    </location>
</feature>
<evidence type="ECO:0000313" key="3">
    <source>
        <dbReference type="Proteomes" id="UP000823749"/>
    </source>
</evidence>
<dbReference type="AlphaFoldDB" id="A0AAV6LGK7"/>
<comment type="caution">
    <text evidence="2">The sequence shown here is derived from an EMBL/GenBank/DDBJ whole genome shotgun (WGS) entry which is preliminary data.</text>
</comment>
<dbReference type="Pfam" id="PF00564">
    <property type="entry name" value="PB1"/>
    <property type="match status" value="1"/>
</dbReference>
<organism evidence="2 3">
    <name type="scientific">Rhododendron griersonianum</name>
    <dbReference type="NCBI Taxonomy" id="479676"/>
    <lineage>
        <taxon>Eukaryota</taxon>
        <taxon>Viridiplantae</taxon>
        <taxon>Streptophyta</taxon>
        <taxon>Embryophyta</taxon>
        <taxon>Tracheophyta</taxon>
        <taxon>Spermatophyta</taxon>
        <taxon>Magnoliopsida</taxon>
        <taxon>eudicotyledons</taxon>
        <taxon>Gunneridae</taxon>
        <taxon>Pentapetalae</taxon>
        <taxon>asterids</taxon>
        <taxon>Ericales</taxon>
        <taxon>Ericaceae</taxon>
        <taxon>Ericoideae</taxon>
        <taxon>Rhodoreae</taxon>
        <taxon>Rhododendron</taxon>
    </lineage>
</organism>
<dbReference type="GO" id="GO:0003700">
    <property type="term" value="F:DNA-binding transcription factor activity"/>
    <property type="evidence" value="ECO:0007669"/>
    <property type="project" value="InterPro"/>
</dbReference>
<dbReference type="SMART" id="SM00666">
    <property type="entry name" value="PB1"/>
    <property type="match status" value="1"/>
</dbReference>
<dbReference type="PROSITE" id="PS51745">
    <property type="entry name" value="PB1"/>
    <property type="match status" value="1"/>
</dbReference>
<reference evidence="2" key="1">
    <citation type="submission" date="2020-08" db="EMBL/GenBank/DDBJ databases">
        <title>Plant Genome Project.</title>
        <authorList>
            <person name="Zhang R.-G."/>
        </authorList>
    </citation>
    <scope>NUCLEOTIDE SEQUENCE</scope>
    <source>
        <strain evidence="2">WSP0</strain>
        <tissue evidence="2">Leaf</tissue>
    </source>
</reference>